<evidence type="ECO:0000313" key="2">
    <source>
        <dbReference type="Proteomes" id="UP000028073"/>
    </source>
</evidence>
<dbReference type="RefSeq" id="WP_034838998.1">
    <property type="nucleotide sequence ID" value="NZ_JOKH01000004.1"/>
</dbReference>
<dbReference type="PANTHER" id="PTHR34235">
    <property type="entry name" value="SLR1203 PROTEIN-RELATED"/>
    <property type="match status" value="1"/>
</dbReference>
<organism evidence="1 2">
    <name type="scientific">Endozoicomonas numazuensis</name>
    <dbReference type="NCBI Taxonomy" id="1137799"/>
    <lineage>
        <taxon>Bacteria</taxon>
        <taxon>Pseudomonadati</taxon>
        <taxon>Pseudomonadota</taxon>
        <taxon>Gammaproteobacteria</taxon>
        <taxon>Oceanospirillales</taxon>
        <taxon>Endozoicomonadaceae</taxon>
        <taxon>Endozoicomonas</taxon>
    </lineage>
</organism>
<accession>A0A081NEG3</accession>
<gene>
    <name evidence="1" type="ORF">GZ78_19410</name>
</gene>
<protein>
    <recommendedName>
        <fullName evidence="3">DUF29 domain-containing protein</fullName>
    </recommendedName>
</protein>
<dbReference type="OrthoDB" id="6196546at2"/>
<dbReference type="eggNOG" id="COG0639">
    <property type="taxonomic scope" value="Bacteria"/>
</dbReference>
<evidence type="ECO:0008006" key="3">
    <source>
        <dbReference type="Google" id="ProtNLM"/>
    </source>
</evidence>
<sequence>MKDLYETDYYRWVEQQKEYLTNRQFDQLDVDNLIGEIDDMGSELDTLESRLTTLLLHLLKYDYQVRILNPILPEPYNCRDWMATIDRTRIAIRKLLKKRPHLKSMLNISMNEAYPDGKLLAIKEMNRYVMKHQQLDEHSFPEICPWTFDQVMEEDWLPSSY</sequence>
<dbReference type="Proteomes" id="UP000028073">
    <property type="component" value="Unassembled WGS sequence"/>
</dbReference>
<comment type="caution">
    <text evidence="1">The sequence shown here is derived from an EMBL/GenBank/DDBJ whole genome shotgun (WGS) entry which is preliminary data.</text>
</comment>
<dbReference type="EMBL" id="JOKH01000004">
    <property type="protein sequence ID" value="KEQ16836.1"/>
    <property type="molecule type" value="Genomic_DNA"/>
</dbReference>
<reference evidence="1 2" key="1">
    <citation type="submission" date="2014-06" db="EMBL/GenBank/DDBJ databases">
        <title>Whole Genome Sequences of Three Symbiotic Endozoicomonas Bacteria.</title>
        <authorList>
            <person name="Neave M.J."/>
            <person name="Apprill A."/>
            <person name="Voolstra C.R."/>
        </authorList>
    </citation>
    <scope>NUCLEOTIDE SEQUENCE [LARGE SCALE GENOMIC DNA]</scope>
    <source>
        <strain evidence="1 2">DSM 25634</strain>
    </source>
</reference>
<evidence type="ECO:0000313" key="1">
    <source>
        <dbReference type="EMBL" id="KEQ16836.1"/>
    </source>
</evidence>
<keyword evidence="2" id="KW-1185">Reference proteome</keyword>
<dbReference type="InterPro" id="IPR002636">
    <property type="entry name" value="DUF29"/>
</dbReference>
<dbReference type="Pfam" id="PF01724">
    <property type="entry name" value="DUF29"/>
    <property type="match status" value="1"/>
</dbReference>
<dbReference type="AlphaFoldDB" id="A0A081NEG3"/>
<dbReference type="STRING" id="1137799.GZ78_19410"/>
<name>A0A081NEG3_9GAMM</name>
<proteinExistence type="predicted"/>
<dbReference type="Gene3D" id="1.20.1220.20">
    <property type="entry name" value="Uncharcterised protein PF01724"/>
    <property type="match status" value="1"/>
</dbReference>